<dbReference type="Gene3D" id="2.60.120.200">
    <property type="match status" value="1"/>
</dbReference>
<name>A0A6C0CD33_9ZZZZ</name>
<dbReference type="SUPFAM" id="SSF49899">
    <property type="entry name" value="Concanavalin A-like lectins/glucanases"/>
    <property type="match status" value="1"/>
</dbReference>
<accession>A0A6C0CD33</accession>
<feature type="transmembrane region" description="Helical" evidence="1">
    <location>
        <begin position="39"/>
        <end position="59"/>
    </location>
</feature>
<dbReference type="EMBL" id="MN739380">
    <property type="protein sequence ID" value="QHT01750.1"/>
    <property type="molecule type" value="Genomic_DNA"/>
</dbReference>
<reference evidence="2" key="1">
    <citation type="journal article" date="2020" name="Nature">
        <title>Giant virus diversity and host interactions through global metagenomics.</title>
        <authorList>
            <person name="Schulz F."/>
            <person name="Roux S."/>
            <person name="Paez-Espino D."/>
            <person name="Jungbluth S."/>
            <person name="Walsh D.A."/>
            <person name="Denef V.J."/>
            <person name="McMahon K.D."/>
            <person name="Konstantinidis K.T."/>
            <person name="Eloe-Fadrosh E.A."/>
            <person name="Kyrpides N.C."/>
            <person name="Woyke T."/>
        </authorList>
    </citation>
    <scope>NUCLEOTIDE SEQUENCE</scope>
    <source>
        <strain evidence="2">GVMAG-M-3300020523-10</strain>
    </source>
</reference>
<organism evidence="2">
    <name type="scientific">viral metagenome</name>
    <dbReference type="NCBI Taxonomy" id="1070528"/>
    <lineage>
        <taxon>unclassified sequences</taxon>
        <taxon>metagenomes</taxon>
        <taxon>organismal metagenomes</taxon>
    </lineage>
</organism>
<dbReference type="InterPro" id="IPR013320">
    <property type="entry name" value="ConA-like_dom_sf"/>
</dbReference>
<proteinExistence type="predicted"/>
<sequence>MNPPESIFTNISKNINAAIPYTAESRLKSANEFLSSNTMIARITFLLAIIIIFSLLFYVGSKLLYYFFSPSETPFLIYGLKDGTEGLTITQSLGEKASIPILRSINEYEGIEFSYAFWIHVNDTDYKETLDFKHVFNKGSSPNSQGEGGTGIFGPNNCPGVYLYNGKKNISDNLLDKFPLLGMLVRVNVFHNNENNNNTYYDDIYVDGIPIKKWVCVVIRTTAQNVVDIYINGNLTKRHKLSNIIKQNYDNLYVNYNGGFDGAISNLKYYNYAIGTFEINSIMYKGPNLKSSKKSKLGDTKADYLSTNWYFNNTDIIS</sequence>
<keyword evidence="1" id="KW-0472">Membrane</keyword>
<dbReference type="AlphaFoldDB" id="A0A6C0CD33"/>
<protein>
    <recommendedName>
        <fullName evidence="3">Lectin/glucanase superfamily protein</fullName>
    </recommendedName>
</protein>
<evidence type="ECO:0000256" key="1">
    <source>
        <dbReference type="SAM" id="Phobius"/>
    </source>
</evidence>
<keyword evidence="1" id="KW-1133">Transmembrane helix</keyword>
<evidence type="ECO:0000313" key="2">
    <source>
        <dbReference type="EMBL" id="QHT01750.1"/>
    </source>
</evidence>
<evidence type="ECO:0008006" key="3">
    <source>
        <dbReference type="Google" id="ProtNLM"/>
    </source>
</evidence>
<keyword evidence="1" id="KW-0812">Transmembrane</keyword>